<protein>
    <recommendedName>
        <fullName evidence="1">ORC1/DEAH AAA+ ATPase domain-containing protein</fullName>
    </recommendedName>
</protein>
<organism evidence="2 3">
    <name type="scientific">Streptomyces xanthophaeus</name>
    <dbReference type="NCBI Taxonomy" id="67385"/>
    <lineage>
        <taxon>Bacteria</taxon>
        <taxon>Bacillati</taxon>
        <taxon>Actinomycetota</taxon>
        <taxon>Actinomycetes</taxon>
        <taxon>Kitasatosporales</taxon>
        <taxon>Streptomycetaceae</taxon>
        <taxon>Streptomyces</taxon>
    </lineage>
</organism>
<evidence type="ECO:0000313" key="3">
    <source>
        <dbReference type="Proteomes" id="UP000600026"/>
    </source>
</evidence>
<dbReference type="SUPFAM" id="SSF101898">
    <property type="entry name" value="NHL repeat"/>
    <property type="match status" value="1"/>
</dbReference>
<dbReference type="Gene3D" id="3.40.50.300">
    <property type="entry name" value="P-loop containing nucleotide triphosphate hydrolases"/>
    <property type="match status" value="1"/>
</dbReference>
<dbReference type="InterPro" id="IPR027417">
    <property type="entry name" value="P-loop_NTPase"/>
</dbReference>
<accession>A0A919GYI0</accession>
<dbReference type="EMBL" id="BNEE01000004">
    <property type="protein sequence ID" value="GHI84039.1"/>
    <property type="molecule type" value="Genomic_DNA"/>
</dbReference>
<keyword evidence="3" id="KW-1185">Reference proteome</keyword>
<proteinExistence type="predicted"/>
<dbReference type="PANTHER" id="PTHR10039">
    <property type="entry name" value="AMELOGENIN"/>
    <property type="match status" value="1"/>
</dbReference>
<gene>
    <name evidence="2" type="ORF">Sxan_14030</name>
</gene>
<dbReference type="InterPro" id="IPR015943">
    <property type="entry name" value="WD40/YVTN_repeat-like_dom_sf"/>
</dbReference>
<dbReference type="PANTHER" id="PTHR10039:SF15">
    <property type="entry name" value="NACHT DOMAIN-CONTAINING PROTEIN"/>
    <property type="match status" value="1"/>
</dbReference>
<dbReference type="Gene3D" id="2.130.10.10">
    <property type="entry name" value="YVTN repeat-like/Quinoprotein amine dehydrogenase"/>
    <property type="match status" value="1"/>
</dbReference>
<comment type="caution">
    <text evidence="2">The sequence shown here is derived from an EMBL/GenBank/DDBJ whole genome shotgun (WGS) entry which is preliminary data.</text>
</comment>
<dbReference type="SUPFAM" id="SSF50998">
    <property type="entry name" value="Quinoprotein alcohol dehydrogenase-like"/>
    <property type="match status" value="1"/>
</dbReference>
<evidence type="ECO:0000259" key="1">
    <source>
        <dbReference type="Pfam" id="PF13401"/>
    </source>
</evidence>
<feature type="domain" description="ORC1/DEAH AAA+ ATPase" evidence="1">
    <location>
        <begin position="329"/>
        <end position="469"/>
    </location>
</feature>
<dbReference type="InterPro" id="IPR011047">
    <property type="entry name" value="Quinoprotein_ADH-like_sf"/>
</dbReference>
<dbReference type="Proteomes" id="UP000600026">
    <property type="component" value="Unassembled WGS sequence"/>
</dbReference>
<dbReference type="Pfam" id="PF13401">
    <property type="entry name" value="AAA_22"/>
    <property type="match status" value="1"/>
</dbReference>
<name>A0A919GYI0_9ACTN</name>
<dbReference type="GO" id="GO:0016887">
    <property type="term" value="F:ATP hydrolysis activity"/>
    <property type="evidence" value="ECO:0007669"/>
    <property type="project" value="InterPro"/>
</dbReference>
<sequence>MGVGGVSRLAERGAYRREGLVATAAVADYDNPARPGGRETLAHVEAVRGRVAELAGTRLGFGHRMRLDEEGATRAGLSAGLDAFVAHDARRKVLYWTGHGIDRGAAGYFLACRDTWAAGGFDPARAIAVADLVDRLLDPSHTADTLLVIDACSAHGHLPEALDRALSKERETVGRAYRERAGGFVVVGTSGVGRVIPEGRWVEWLEQVLAAPDLEMRDHARPLDPSALYLPVEYLLEGIDGAAAASGLDEPEERPGHVEVRSLPNGFLHNPYYADEGVIRGTAQLGEDGPGPWLGAEHFGLEDGGELERTFSGRHGPLSRLVRWLETYQQGLLAVTGPAGCGKTALLGRLALMSVPRKCDRLDPPPPPQVRPRPGTVHALVSCRGQSVTTLTRALWELLTAFEGMAVPPAGTVTVEQTLAAIGALVAREGAVNLVFDALDEAMPEQSHEIARHLLNPLSRSAGVKVVVGTRPQPRQQIAYREPDESLLQTLDRTAPSLVLDEDEETERDIADMVETVLGAPGSPYAEPGAEAERTAAATRIAEESGRLFLIARLIAAELVRRPQRVPEDRLTQHIRAGGAGLRDRLADEIGHIGATGTLRTAELLRPLALVHGPGLSHGSAADRRLWLDLADALRDDGTPALTAQALRRVLTAATGSLVTAQAEPDGRTVWGLAHPSYGAYLLESAGLAPADGHRRLVETLRARGTGAWEHAHPYVRRHLGAHAAGAGSGLLELLFDDPDFLVHTDPDVLLPLSTPVLRTCEGAALYARVADEFRFRTTAAERRALLLATAFVSHRPGLYRRLRDRPDFAALPWRELWTDAPPEALELRWPAPLGGARAVNWSTADHGRTLSVAGQGEIVVQDAFTGKRLLTRRTAAERGGRREALTEVRELGTGAHRVTAARDSGAVHFWIGTERLPSQVYRWGGAPHSLTALRHQDTALTVVADGHRTWAWRWPYRGRPADGGLADVSGAAAGRIALLHLDRRSFLLLADAEVTLRELHPKARSGSGLLGGSWVLREGGRPVYAAGALPDPTGGGAWLATADGQAVTVWRLALGSDATAQPDPSWHTHLTLHSKARGLALGRLGDRPVIALHEGGAVRIRVLDETAAECSFPLRSQREPEALAFDPGGSGLVAAGDGPDVRLLDVGSAVRTGSRARRRAHHERPVLALAAGPGEAALLCRVWGGEVLAGLTAGPGADAEPVVLPHEDPVTAVRALWHEDGWTVAVAAGRRTRLWRLSPGLDTCDQGEPLELGGDPGLKVPGIGLTAADGSVRLFVPAGGRVRCWTVTGTHARDAGTAHAGILVCGLAARTTADGSTWVVTDVGNRHRLWRSTPEGLAEAGATEVWEPTAPAALGEYRVDGESIPLLAWAEGPLVQLAECVGRRWKRTTVRAGEPGVTALAFSGGPERPLLLVGGGERPLTVWDVRYGAWVPGLTVPYRGTDVAALEAVFDAERGITVALQALQRCDLIRLRAALPARPAGRRGTARL</sequence>
<dbReference type="SUPFAM" id="SSF52540">
    <property type="entry name" value="P-loop containing nucleoside triphosphate hydrolases"/>
    <property type="match status" value="1"/>
</dbReference>
<reference evidence="2" key="1">
    <citation type="submission" date="2020-09" db="EMBL/GenBank/DDBJ databases">
        <title>Whole genome shotgun sequence of Streptomyces xanthophaeus NBRC 12829.</title>
        <authorList>
            <person name="Komaki H."/>
            <person name="Tamura T."/>
        </authorList>
    </citation>
    <scope>NUCLEOTIDE SEQUENCE</scope>
    <source>
        <strain evidence="2">NBRC 12829</strain>
    </source>
</reference>
<dbReference type="InterPro" id="IPR049945">
    <property type="entry name" value="AAA_22"/>
</dbReference>
<evidence type="ECO:0000313" key="2">
    <source>
        <dbReference type="EMBL" id="GHI84039.1"/>
    </source>
</evidence>